<name>A0A2R5GSN7_9STRA</name>
<feature type="compositionally biased region" description="Low complexity" evidence="3">
    <location>
        <begin position="7"/>
        <end position="18"/>
    </location>
</feature>
<dbReference type="Gene3D" id="3.40.50.720">
    <property type="entry name" value="NAD(P)-binding Rossmann-like Domain"/>
    <property type="match status" value="1"/>
</dbReference>
<dbReference type="SUPFAM" id="SSF51735">
    <property type="entry name" value="NAD(P)-binding Rossmann-fold domains"/>
    <property type="match status" value="1"/>
</dbReference>
<dbReference type="Pfam" id="PF00106">
    <property type="entry name" value="adh_short"/>
    <property type="match status" value="1"/>
</dbReference>
<keyword evidence="5" id="KW-1185">Reference proteome</keyword>
<evidence type="ECO:0000256" key="3">
    <source>
        <dbReference type="SAM" id="MobiDB-lite"/>
    </source>
</evidence>
<evidence type="ECO:0000313" key="4">
    <source>
        <dbReference type="EMBL" id="GBG31663.1"/>
    </source>
</evidence>
<dbReference type="InterPro" id="IPR051019">
    <property type="entry name" value="VLCFA-Steroid_DH"/>
</dbReference>
<evidence type="ECO:0000256" key="1">
    <source>
        <dbReference type="ARBA" id="ARBA00006484"/>
    </source>
</evidence>
<dbReference type="PANTHER" id="PTHR43899:SF13">
    <property type="entry name" value="RH59310P"/>
    <property type="match status" value="1"/>
</dbReference>
<dbReference type="Proteomes" id="UP000241890">
    <property type="component" value="Unassembled WGS sequence"/>
</dbReference>
<keyword evidence="2" id="KW-0560">Oxidoreductase</keyword>
<dbReference type="EMBL" id="BEYU01000103">
    <property type="protein sequence ID" value="GBG31663.1"/>
    <property type="molecule type" value="Genomic_DNA"/>
</dbReference>
<dbReference type="InterPro" id="IPR002347">
    <property type="entry name" value="SDR_fam"/>
</dbReference>
<sequence length="209" mass="22257">RRACSWESGRGSSGSSREVVPEVVRDRDGHDHHLRELAAREPVDLLQRYAGLNPCWAVVTGERGVAAALCRGLAKRGFHVLILASDEVRGSVLAQDLRTQYGVESAFIACDVAQIGQSDEVAKRLLRVISQATGGGDIGVLVAAGGGDDLAMHFSDVTLAQNRKRANLNVLGTLGLAHAFLPRFVGRPCRSAFITRTGKSFAPPSSSLS</sequence>
<organism evidence="4 5">
    <name type="scientific">Hondaea fermentalgiana</name>
    <dbReference type="NCBI Taxonomy" id="2315210"/>
    <lineage>
        <taxon>Eukaryota</taxon>
        <taxon>Sar</taxon>
        <taxon>Stramenopiles</taxon>
        <taxon>Bigyra</taxon>
        <taxon>Labyrinthulomycetes</taxon>
        <taxon>Thraustochytrida</taxon>
        <taxon>Thraustochytriidae</taxon>
        <taxon>Hondaea</taxon>
    </lineage>
</organism>
<feature type="region of interest" description="Disordered" evidence="3">
    <location>
        <begin position="1"/>
        <end position="20"/>
    </location>
</feature>
<dbReference type="PANTHER" id="PTHR43899">
    <property type="entry name" value="RH59310P"/>
    <property type="match status" value="1"/>
</dbReference>
<gene>
    <name evidence="4" type="ORF">FCC1311_076301</name>
</gene>
<dbReference type="AlphaFoldDB" id="A0A2R5GSN7"/>
<evidence type="ECO:0000256" key="2">
    <source>
        <dbReference type="ARBA" id="ARBA00023002"/>
    </source>
</evidence>
<feature type="non-terminal residue" evidence="4">
    <location>
        <position position="1"/>
    </location>
</feature>
<comment type="similarity">
    <text evidence="1">Belongs to the short-chain dehydrogenases/reductases (SDR) family.</text>
</comment>
<evidence type="ECO:0000313" key="5">
    <source>
        <dbReference type="Proteomes" id="UP000241890"/>
    </source>
</evidence>
<dbReference type="GO" id="GO:0016491">
    <property type="term" value="F:oxidoreductase activity"/>
    <property type="evidence" value="ECO:0007669"/>
    <property type="project" value="UniProtKB-KW"/>
</dbReference>
<dbReference type="InterPro" id="IPR036291">
    <property type="entry name" value="NAD(P)-bd_dom_sf"/>
</dbReference>
<accession>A0A2R5GSN7</accession>
<protein>
    <submittedName>
        <fullName evidence="4">Very-long-chain 3-oxoacyl-CoA reductase</fullName>
    </submittedName>
</protein>
<comment type="caution">
    <text evidence="4">The sequence shown here is derived from an EMBL/GenBank/DDBJ whole genome shotgun (WGS) entry which is preliminary data.</text>
</comment>
<dbReference type="InParanoid" id="A0A2R5GSN7"/>
<proteinExistence type="inferred from homology"/>
<dbReference type="OrthoDB" id="5840532at2759"/>
<reference evidence="4 5" key="1">
    <citation type="submission" date="2017-12" db="EMBL/GenBank/DDBJ databases">
        <title>Sequencing, de novo assembly and annotation of complete genome of a new Thraustochytrid species, strain FCC1311.</title>
        <authorList>
            <person name="Sedici K."/>
            <person name="Godart F."/>
            <person name="Aiese Cigliano R."/>
            <person name="Sanseverino W."/>
            <person name="Barakat M."/>
            <person name="Ortet P."/>
            <person name="Marechal E."/>
            <person name="Cagnac O."/>
            <person name="Amato A."/>
        </authorList>
    </citation>
    <scope>NUCLEOTIDE SEQUENCE [LARGE SCALE GENOMIC DNA]</scope>
</reference>